<name>A0ABQ4YJE4_9ASTR</name>
<dbReference type="Proteomes" id="UP001151760">
    <property type="component" value="Unassembled WGS sequence"/>
</dbReference>
<proteinExistence type="predicted"/>
<dbReference type="EMBL" id="BQNB010010424">
    <property type="protein sequence ID" value="GJS77110.1"/>
    <property type="molecule type" value="Genomic_DNA"/>
</dbReference>
<protein>
    <submittedName>
        <fullName evidence="1">Uncharacterized protein</fullName>
    </submittedName>
</protein>
<sequence>MSNPSIDSFDASPVKVDVPSELLRKLKGKDIVNNAAQVSNNVSTIAPGMFKIDLEPLAPKLLNNREAHSDYLKYTQEQVTCLKEIVEQGKSLNPVNNSLEYVSSVASLVLKVPVLTVDDLAPVESSSTPSSTIGVGIKSLLDAV</sequence>
<keyword evidence="2" id="KW-1185">Reference proteome</keyword>
<gene>
    <name evidence="1" type="ORF">Tco_0726991</name>
</gene>
<comment type="caution">
    <text evidence="1">The sequence shown here is derived from an EMBL/GenBank/DDBJ whole genome shotgun (WGS) entry which is preliminary data.</text>
</comment>
<evidence type="ECO:0000313" key="2">
    <source>
        <dbReference type="Proteomes" id="UP001151760"/>
    </source>
</evidence>
<reference evidence="1" key="2">
    <citation type="submission" date="2022-01" db="EMBL/GenBank/DDBJ databases">
        <authorList>
            <person name="Yamashiro T."/>
            <person name="Shiraishi A."/>
            <person name="Satake H."/>
            <person name="Nakayama K."/>
        </authorList>
    </citation>
    <scope>NUCLEOTIDE SEQUENCE</scope>
</reference>
<evidence type="ECO:0000313" key="1">
    <source>
        <dbReference type="EMBL" id="GJS77110.1"/>
    </source>
</evidence>
<reference evidence="1" key="1">
    <citation type="journal article" date="2022" name="Int. J. Mol. Sci.">
        <title>Draft Genome of Tanacetum Coccineum: Genomic Comparison of Closely Related Tanacetum-Family Plants.</title>
        <authorList>
            <person name="Yamashiro T."/>
            <person name="Shiraishi A."/>
            <person name="Nakayama K."/>
            <person name="Satake H."/>
        </authorList>
    </citation>
    <scope>NUCLEOTIDE SEQUENCE</scope>
</reference>
<organism evidence="1 2">
    <name type="scientific">Tanacetum coccineum</name>
    <dbReference type="NCBI Taxonomy" id="301880"/>
    <lineage>
        <taxon>Eukaryota</taxon>
        <taxon>Viridiplantae</taxon>
        <taxon>Streptophyta</taxon>
        <taxon>Embryophyta</taxon>
        <taxon>Tracheophyta</taxon>
        <taxon>Spermatophyta</taxon>
        <taxon>Magnoliopsida</taxon>
        <taxon>eudicotyledons</taxon>
        <taxon>Gunneridae</taxon>
        <taxon>Pentapetalae</taxon>
        <taxon>asterids</taxon>
        <taxon>campanulids</taxon>
        <taxon>Asterales</taxon>
        <taxon>Asteraceae</taxon>
        <taxon>Asteroideae</taxon>
        <taxon>Anthemideae</taxon>
        <taxon>Anthemidinae</taxon>
        <taxon>Tanacetum</taxon>
    </lineage>
</organism>
<accession>A0ABQ4YJE4</accession>